<organism evidence="1">
    <name type="scientific">Sesamum latifolium</name>
    <dbReference type="NCBI Taxonomy" id="2727402"/>
    <lineage>
        <taxon>Eukaryota</taxon>
        <taxon>Viridiplantae</taxon>
        <taxon>Streptophyta</taxon>
        <taxon>Embryophyta</taxon>
        <taxon>Tracheophyta</taxon>
        <taxon>Spermatophyta</taxon>
        <taxon>Magnoliopsida</taxon>
        <taxon>eudicotyledons</taxon>
        <taxon>Gunneridae</taxon>
        <taxon>Pentapetalae</taxon>
        <taxon>asterids</taxon>
        <taxon>lamiids</taxon>
        <taxon>Lamiales</taxon>
        <taxon>Pedaliaceae</taxon>
        <taxon>Sesamum</taxon>
    </lineage>
</organism>
<dbReference type="AlphaFoldDB" id="A0AAW2XLX5"/>
<gene>
    <name evidence="1" type="ORF">Slati_0843900</name>
</gene>
<dbReference type="EMBL" id="JACGWN010000003">
    <property type="protein sequence ID" value="KAL0455047.1"/>
    <property type="molecule type" value="Genomic_DNA"/>
</dbReference>
<protein>
    <submittedName>
        <fullName evidence="1">Uncharacterized protein</fullName>
    </submittedName>
</protein>
<evidence type="ECO:0000313" key="1">
    <source>
        <dbReference type="EMBL" id="KAL0455047.1"/>
    </source>
</evidence>
<name>A0AAW2XLX5_9LAMI</name>
<comment type="caution">
    <text evidence="1">The sequence shown here is derived from an EMBL/GenBank/DDBJ whole genome shotgun (WGS) entry which is preliminary data.</text>
</comment>
<accession>A0AAW2XLX5</accession>
<reference evidence="1" key="2">
    <citation type="journal article" date="2024" name="Plant">
        <title>Genomic evolution and insights into agronomic trait innovations of Sesamum species.</title>
        <authorList>
            <person name="Miao H."/>
            <person name="Wang L."/>
            <person name="Qu L."/>
            <person name="Liu H."/>
            <person name="Sun Y."/>
            <person name="Le M."/>
            <person name="Wang Q."/>
            <person name="Wei S."/>
            <person name="Zheng Y."/>
            <person name="Lin W."/>
            <person name="Duan Y."/>
            <person name="Cao H."/>
            <person name="Xiong S."/>
            <person name="Wang X."/>
            <person name="Wei L."/>
            <person name="Li C."/>
            <person name="Ma Q."/>
            <person name="Ju M."/>
            <person name="Zhao R."/>
            <person name="Li G."/>
            <person name="Mu C."/>
            <person name="Tian Q."/>
            <person name="Mei H."/>
            <person name="Zhang T."/>
            <person name="Gao T."/>
            <person name="Zhang H."/>
        </authorList>
    </citation>
    <scope>NUCLEOTIDE SEQUENCE</scope>
    <source>
        <strain evidence="1">KEN1</strain>
    </source>
</reference>
<proteinExistence type="predicted"/>
<reference evidence="1" key="1">
    <citation type="submission" date="2020-06" db="EMBL/GenBank/DDBJ databases">
        <authorList>
            <person name="Li T."/>
            <person name="Hu X."/>
            <person name="Zhang T."/>
            <person name="Song X."/>
            <person name="Zhang H."/>
            <person name="Dai N."/>
            <person name="Sheng W."/>
            <person name="Hou X."/>
            <person name="Wei L."/>
        </authorList>
    </citation>
    <scope>NUCLEOTIDE SEQUENCE</scope>
    <source>
        <strain evidence="1">KEN1</strain>
        <tissue evidence="1">Leaf</tissue>
    </source>
</reference>
<sequence>MQAAKWEAGDDRCRVGEGGVEGGWRWGAIWEGGGWAMLVGARLGEGEGGWAATGEGWGRGMVRGRGRRATTTRELRGMVAQATEEEVVLRAMGAELGGGDGGEAWRWRWGWGDCAGVGAGDIFILLN</sequence>